<dbReference type="GO" id="GO:0035556">
    <property type="term" value="P:intracellular signal transduction"/>
    <property type="evidence" value="ECO:0007669"/>
    <property type="project" value="InterPro"/>
</dbReference>
<feature type="domain" description="Guanylate cyclase" evidence="3">
    <location>
        <begin position="1"/>
        <end position="63"/>
    </location>
</feature>
<evidence type="ECO:0000259" key="3">
    <source>
        <dbReference type="Pfam" id="PF00211"/>
    </source>
</evidence>
<proteinExistence type="predicted"/>
<evidence type="ECO:0000313" key="5">
    <source>
        <dbReference type="Proteomes" id="UP000271889"/>
    </source>
</evidence>
<dbReference type="AlphaFoldDB" id="A0A3P7N4W5"/>
<sequence length="107" mass="12194">MASRLEKCSLPGKIHCSEKTYKYATQTGRFEFTNRGRVFIKGKVKMQFMTVERRSGDVETYFLIRSTKKSNTIDGYEELETGMPVSEQQQTVILPPVAEKSKTCSIS</sequence>
<name>A0A3P7N4W5_CYLGO</name>
<dbReference type="Pfam" id="PF00211">
    <property type="entry name" value="Guanylate_cyc"/>
    <property type="match status" value="1"/>
</dbReference>
<accession>A0A3P7N4W5</accession>
<dbReference type="SUPFAM" id="SSF55073">
    <property type="entry name" value="Nucleotide cyclase"/>
    <property type="match status" value="1"/>
</dbReference>
<dbReference type="InterPro" id="IPR001054">
    <property type="entry name" value="A/G_cyclase"/>
</dbReference>
<protein>
    <recommendedName>
        <fullName evidence="3">Guanylate cyclase domain-containing protein</fullName>
    </recommendedName>
</protein>
<dbReference type="GO" id="GO:0004383">
    <property type="term" value="F:guanylate cyclase activity"/>
    <property type="evidence" value="ECO:0007669"/>
    <property type="project" value="UniProtKB-EC"/>
</dbReference>
<gene>
    <name evidence="4" type="ORF">CGOC_LOCUS13473</name>
</gene>
<dbReference type="InterPro" id="IPR029787">
    <property type="entry name" value="Nucleotide_cyclase"/>
</dbReference>
<dbReference type="Gene3D" id="3.30.70.1230">
    <property type="entry name" value="Nucleotide cyclase"/>
    <property type="match status" value="1"/>
</dbReference>
<dbReference type="EMBL" id="UYRV01131714">
    <property type="protein sequence ID" value="VDN37424.1"/>
    <property type="molecule type" value="Genomic_DNA"/>
</dbReference>
<dbReference type="OrthoDB" id="1890790at2759"/>
<organism evidence="4 5">
    <name type="scientific">Cylicostephanus goldi</name>
    <name type="common">Nematode worm</name>
    <dbReference type="NCBI Taxonomy" id="71465"/>
    <lineage>
        <taxon>Eukaryota</taxon>
        <taxon>Metazoa</taxon>
        <taxon>Ecdysozoa</taxon>
        <taxon>Nematoda</taxon>
        <taxon>Chromadorea</taxon>
        <taxon>Rhabditida</taxon>
        <taxon>Rhabditina</taxon>
        <taxon>Rhabditomorpha</taxon>
        <taxon>Strongyloidea</taxon>
        <taxon>Strongylidae</taxon>
        <taxon>Cylicostephanus</taxon>
    </lineage>
</organism>
<comment type="catalytic activity">
    <reaction evidence="1">
        <text>GTP = 3',5'-cyclic GMP + diphosphate</text>
        <dbReference type="Rhea" id="RHEA:13665"/>
        <dbReference type="ChEBI" id="CHEBI:33019"/>
        <dbReference type="ChEBI" id="CHEBI:37565"/>
        <dbReference type="ChEBI" id="CHEBI:57746"/>
        <dbReference type="EC" id="4.6.1.2"/>
    </reaction>
</comment>
<dbReference type="Proteomes" id="UP000271889">
    <property type="component" value="Unassembled WGS sequence"/>
</dbReference>
<keyword evidence="5" id="KW-1185">Reference proteome</keyword>
<evidence type="ECO:0000256" key="2">
    <source>
        <dbReference type="ARBA" id="ARBA00023239"/>
    </source>
</evidence>
<reference evidence="4 5" key="1">
    <citation type="submission" date="2018-11" db="EMBL/GenBank/DDBJ databases">
        <authorList>
            <consortium name="Pathogen Informatics"/>
        </authorList>
    </citation>
    <scope>NUCLEOTIDE SEQUENCE [LARGE SCALE GENOMIC DNA]</scope>
</reference>
<evidence type="ECO:0000313" key="4">
    <source>
        <dbReference type="EMBL" id="VDN37424.1"/>
    </source>
</evidence>
<evidence type="ECO:0000256" key="1">
    <source>
        <dbReference type="ARBA" id="ARBA00001436"/>
    </source>
</evidence>
<keyword evidence="2" id="KW-0456">Lyase</keyword>